<evidence type="ECO:0000256" key="9">
    <source>
        <dbReference type="RuleBase" id="RU363032"/>
    </source>
</evidence>
<protein>
    <recommendedName>
        <fullName evidence="10">Maltose/maltodextrin transport system permease protein</fullName>
    </recommendedName>
</protein>
<name>C7NK69_KYTSD</name>
<evidence type="ECO:0000256" key="4">
    <source>
        <dbReference type="ARBA" id="ARBA00022475"/>
    </source>
</evidence>
<keyword evidence="6 9" id="KW-0812">Transmembrane</keyword>
<dbReference type="PROSITE" id="PS50928">
    <property type="entry name" value="ABC_TM1"/>
    <property type="match status" value="1"/>
</dbReference>
<evidence type="ECO:0000256" key="5">
    <source>
        <dbReference type="ARBA" id="ARBA00022597"/>
    </source>
</evidence>
<dbReference type="Gene3D" id="1.10.3720.10">
    <property type="entry name" value="MetI-like"/>
    <property type="match status" value="1"/>
</dbReference>
<dbReference type="InterPro" id="IPR032550">
    <property type="entry name" value="TM_PBP2_N"/>
</dbReference>
<dbReference type="HOGENOM" id="CLU_016047_20_1_11"/>
<dbReference type="PANTHER" id="PTHR47314">
    <property type="entry name" value="MALTOSE/MALTODEXTRIN TRANSPORT SYSTEM PERMEASE PROTEIN MALF"/>
    <property type="match status" value="1"/>
</dbReference>
<evidence type="ECO:0000256" key="8">
    <source>
        <dbReference type="ARBA" id="ARBA00023136"/>
    </source>
</evidence>
<feature type="transmembrane region" description="Helical" evidence="9">
    <location>
        <begin position="427"/>
        <end position="447"/>
    </location>
</feature>
<evidence type="ECO:0000256" key="2">
    <source>
        <dbReference type="ARBA" id="ARBA00009047"/>
    </source>
</evidence>
<dbReference type="InterPro" id="IPR000515">
    <property type="entry name" value="MetI-like"/>
</dbReference>
<feature type="transmembrane region" description="Helical" evidence="9">
    <location>
        <begin position="79"/>
        <end position="99"/>
    </location>
</feature>
<dbReference type="InterPro" id="IPR035277">
    <property type="entry name" value="MalF_N"/>
</dbReference>
<dbReference type="Pfam" id="PF16296">
    <property type="entry name" value="TM_PBP2_N"/>
    <property type="match status" value="1"/>
</dbReference>
<dbReference type="GO" id="GO:1990060">
    <property type="term" value="C:maltose transport complex"/>
    <property type="evidence" value="ECO:0007669"/>
    <property type="project" value="TreeGrafter"/>
</dbReference>
<accession>C7NK69</accession>
<feature type="transmembrane region" description="Helical" evidence="9">
    <location>
        <begin position="21"/>
        <end position="39"/>
    </location>
</feature>
<organism evidence="12 13">
    <name type="scientific">Kytococcus sedentarius (strain ATCC 14392 / DSM 20547 / JCM 11482 / CCUG 33030 / NBRC 15357 / NCTC 11040 / CCM 314 / 541)</name>
    <name type="common">Micrococcus sedentarius</name>
    <dbReference type="NCBI Taxonomy" id="478801"/>
    <lineage>
        <taxon>Bacteria</taxon>
        <taxon>Bacillati</taxon>
        <taxon>Actinomycetota</taxon>
        <taxon>Actinomycetes</taxon>
        <taxon>Micrococcales</taxon>
        <taxon>Kytococcaceae</taxon>
        <taxon>Kytococcus</taxon>
    </lineage>
</organism>
<keyword evidence="4 10" id="KW-1003">Cell membrane</keyword>
<dbReference type="CDD" id="cd06261">
    <property type="entry name" value="TM_PBP2"/>
    <property type="match status" value="1"/>
</dbReference>
<feature type="transmembrane region" description="Helical" evidence="9">
    <location>
        <begin position="331"/>
        <end position="351"/>
    </location>
</feature>
<evidence type="ECO:0000256" key="6">
    <source>
        <dbReference type="ARBA" id="ARBA00022692"/>
    </source>
</evidence>
<keyword evidence="7 9" id="KW-1133">Transmembrane helix</keyword>
<dbReference type="Gene3D" id="1.20.58.370">
    <property type="entry name" value="MalF N-terminal region-like"/>
    <property type="match status" value="1"/>
</dbReference>
<feature type="transmembrane region" description="Helical" evidence="9">
    <location>
        <begin position="45"/>
        <end position="67"/>
    </location>
</feature>
<dbReference type="EMBL" id="CP001686">
    <property type="protein sequence ID" value="ACV05456.1"/>
    <property type="molecule type" value="Genomic_DNA"/>
</dbReference>
<evidence type="ECO:0000259" key="11">
    <source>
        <dbReference type="PROSITE" id="PS50928"/>
    </source>
</evidence>
<dbReference type="STRING" id="478801.Ksed_03800"/>
<comment type="subcellular location">
    <subcellularLocation>
        <location evidence="1 9">Cell membrane</location>
        <topology evidence="1 9">Multi-pass membrane protein</topology>
    </subcellularLocation>
</comment>
<evidence type="ECO:0000256" key="7">
    <source>
        <dbReference type="ARBA" id="ARBA00022989"/>
    </source>
</evidence>
<dbReference type="SUPFAM" id="SSF161098">
    <property type="entry name" value="MetI-like"/>
    <property type="match status" value="1"/>
</dbReference>
<dbReference type="InterPro" id="IPR035906">
    <property type="entry name" value="MetI-like_sf"/>
</dbReference>
<dbReference type="Proteomes" id="UP000006666">
    <property type="component" value="Chromosome"/>
</dbReference>
<dbReference type="RefSeq" id="WP_012801874.1">
    <property type="nucleotide sequence ID" value="NC_013169.1"/>
</dbReference>
<sequence>MSANVGLGAPAGGRTGNPGGTVLKWLLILAVLALGAFAVQRSLEAGAWIGVVLAAFLAMMTLVVYATRRFVPMKYLWPGLVLLLALQVWPLVYTVALSFTNTGAGHQLTKDETVEIIQASSVQQVEGSERYALSVAVPEGADPTTGDLVYLLTDNEGAHFAGSLDGLEEIGDGVETTSAGKITAAEGYQLLDSKQVNERSKELNEFAVPVDDGGIKALGLSQAFVGEAQITYDESADTLTDQRTGTVYVPSEDARWVPQDGDGNPLPQGWKQNVGFDNYLKVLQDDTLRGGFLSIFAWNLGFAALSVVTTFVLGMLLALLFNDERLKGKAVYRSLLILPYAIPVYVSALVWSSMFNQDFGLINDLSGLDVDWLGNPWAARAAILITNLWLGFPYMFIICTGALQAIPADVKEAAAMDGAGWWRTVRSVIMPLLLVAVGPLLIASFAFNFNNFGLIYLLTEGGPFVQGNTDIGSTDLLITYAYRLAFEGATPNFGLASAVAVYIFFIVAAFGAIGFSRTKALEEVN</sequence>
<reference evidence="12 13" key="1">
    <citation type="journal article" date="2009" name="Stand. Genomic Sci.">
        <title>Complete genome sequence of Kytococcus sedentarius type strain (541).</title>
        <authorList>
            <person name="Sims D."/>
            <person name="Brettin T."/>
            <person name="Detter J.C."/>
            <person name="Han C."/>
            <person name="Lapidus A."/>
            <person name="Copeland A."/>
            <person name="Glavina Del Rio T."/>
            <person name="Nolan M."/>
            <person name="Chen F."/>
            <person name="Lucas S."/>
            <person name="Tice H."/>
            <person name="Cheng J.F."/>
            <person name="Bruce D."/>
            <person name="Goodwin L."/>
            <person name="Pitluck S."/>
            <person name="Ovchinnikova G."/>
            <person name="Pati A."/>
            <person name="Ivanova N."/>
            <person name="Mavrommatis K."/>
            <person name="Chen A."/>
            <person name="Palaniappan K."/>
            <person name="D'haeseleer P."/>
            <person name="Chain P."/>
            <person name="Bristow J."/>
            <person name="Eisen J.A."/>
            <person name="Markowitz V."/>
            <person name="Hugenholtz P."/>
            <person name="Schneider S."/>
            <person name="Goker M."/>
            <person name="Pukall R."/>
            <person name="Kyrpides N.C."/>
            <person name="Klenk H.P."/>
        </authorList>
    </citation>
    <scope>NUCLEOTIDE SEQUENCE [LARGE SCALE GENOMIC DNA]</scope>
    <source>
        <strain evidence="13">ATCC 14392 / DSM 20547 / JCM 11482 / CCUG 33030 / NBRC 15357 / NCTC 11040 / CCM 314 / 541</strain>
    </source>
</reference>
<feature type="domain" description="ABC transmembrane type-1" evidence="11">
    <location>
        <begin position="296"/>
        <end position="514"/>
    </location>
</feature>
<comment type="function">
    <text evidence="10">Part of the ABC transporter complex MalEFGK involved in maltose/maltodextrin import. Probably responsible for the translocation of the substrate across the membrane.</text>
</comment>
<proteinExistence type="inferred from homology"/>
<evidence type="ECO:0000313" key="12">
    <source>
        <dbReference type="EMBL" id="ACV05456.1"/>
    </source>
</evidence>
<dbReference type="AlphaFoldDB" id="C7NK69"/>
<keyword evidence="3 9" id="KW-0813">Transport</keyword>
<dbReference type="GO" id="GO:0015423">
    <property type="term" value="F:ABC-type maltose transporter activity"/>
    <property type="evidence" value="ECO:0007669"/>
    <property type="project" value="TreeGrafter"/>
</dbReference>
<dbReference type="GO" id="GO:0042956">
    <property type="term" value="P:maltodextrin transmembrane transport"/>
    <property type="evidence" value="ECO:0007669"/>
    <property type="project" value="TreeGrafter"/>
</dbReference>
<dbReference type="SUPFAM" id="SSF160964">
    <property type="entry name" value="MalF N-terminal region-like"/>
    <property type="match status" value="1"/>
</dbReference>
<feature type="transmembrane region" description="Helical" evidence="9">
    <location>
        <begin position="493"/>
        <end position="515"/>
    </location>
</feature>
<gene>
    <name evidence="12" type="ordered locus">Ksed_03800</name>
</gene>
<evidence type="ECO:0000256" key="10">
    <source>
        <dbReference type="RuleBase" id="RU367050"/>
    </source>
</evidence>
<dbReference type="eggNOG" id="COG1175">
    <property type="taxonomic scope" value="Bacteria"/>
</dbReference>
<evidence type="ECO:0000256" key="3">
    <source>
        <dbReference type="ARBA" id="ARBA00022448"/>
    </source>
</evidence>
<dbReference type="PANTHER" id="PTHR47314:SF1">
    <property type="entry name" value="MALTOSE_MALTODEXTRIN TRANSPORT SYSTEM PERMEASE PROTEIN MALF"/>
    <property type="match status" value="1"/>
</dbReference>
<evidence type="ECO:0000313" key="13">
    <source>
        <dbReference type="Proteomes" id="UP000006666"/>
    </source>
</evidence>
<keyword evidence="13" id="KW-1185">Reference proteome</keyword>
<dbReference type="Pfam" id="PF00528">
    <property type="entry name" value="BPD_transp_1"/>
    <property type="match status" value="1"/>
</dbReference>
<evidence type="ECO:0000256" key="1">
    <source>
        <dbReference type="ARBA" id="ARBA00004651"/>
    </source>
</evidence>
<dbReference type="KEGG" id="kse:Ksed_03800"/>
<comment type="similarity">
    <text evidence="2 10">Belongs to the binding-protein-dependent transport system permease family. MalFG subfamily.</text>
</comment>
<keyword evidence="8 9" id="KW-0472">Membrane</keyword>
<feature type="transmembrane region" description="Helical" evidence="9">
    <location>
        <begin position="381"/>
        <end position="406"/>
    </location>
</feature>
<feature type="transmembrane region" description="Helical" evidence="9">
    <location>
        <begin position="296"/>
        <end position="319"/>
    </location>
</feature>
<keyword evidence="5 10" id="KW-0762">Sugar transport</keyword>